<evidence type="ECO:0000256" key="1">
    <source>
        <dbReference type="SAM" id="MobiDB-lite"/>
    </source>
</evidence>
<evidence type="ECO:0000313" key="2">
    <source>
        <dbReference type="EMBL" id="TRW47162.1"/>
    </source>
</evidence>
<dbReference type="Proteomes" id="UP000318693">
    <property type="component" value="Unassembled WGS sequence"/>
</dbReference>
<organism evidence="2 3">
    <name type="scientific">Georgenia yuyongxinii</name>
    <dbReference type="NCBI Taxonomy" id="2589797"/>
    <lineage>
        <taxon>Bacteria</taxon>
        <taxon>Bacillati</taxon>
        <taxon>Actinomycetota</taxon>
        <taxon>Actinomycetes</taxon>
        <taxon>Micrococcales</taxon>
        <taxon>Bogoriellaceae</taxon>
        <taxon>Georgenia</taxon>
    </lineage>
</organism>
<protein>
    <submittedName>
        <fullName evidence="2">Uncharacterized protein</fullName>
    </submittedName>
</protein>
<reference evidence="2 3" key="1">
    <citation type="submission" date="2019-07" db="EMBL/GenBank/DDBJ databases">
        <title>Georgenia wutianyii sp. nov. and Georgenia *** sp. nov. isolated from plateau pika (Ochotona curzoniae) in the Qinghai-Tibet plateau of China.</title>
        <authorList>
            <person name="Tian Z."/>
        </authorList>
    </citation>
    <scope>NUCLEOTIDE SEQUENCE [LARGE SCALE GENOMIC DNA]</scope>
    <source>
        <strain evidence="2 3">Z446</strain>
    </source>
</reference>
<comment type="caution">
    <text evidence="2">The sequence shown here is derived from an EMBL/GenBank/DDBJ whole genome shotgun (WGS) entry which is preliminary data.</text>
</comment>
<accession>A0A552WWJ6</accession>
<feature type="compositionally biased region" description="Gly residues" evidence="1">
    <location>
        <begin position="39"/>
        <end position="68"/>
    </location>
</feature>
<evidence type="ECO:0000313" key="3">
    <source>
        <dbReference type="Proteomes" id="UP000318693"/>
    </source>
</evidence>
<name>A0A552WWJ6_9MICO</name>
<feature type="region of interest" description="Disordered" evidence="1">
    <location>
        <begin position="1"/>
        <end position="85"/>
    </location>
</feature>
<dbReference type="EMBL" id="VJXR01000004">
    <property type="protein sequence ID" value="TRW47162.1"/>
    <property type="molecule type" value="Genomic_DNA"/>
</dbReference>
<dbReference type="AlphaFoldDB" id="A0A552WWJ6"/>
<feature type="compositionally biased region" description="Basic residues" evidence="1">
    <location>
        <begin position="75"/>
        <end position="85"/>
    </location>
</feature>
<keyword evidence="3" id="KW-1185">Reference proteome</keyword>
<sequence>MGTAGWHAVAPHPGFADGAPTRAGGGAVVLGPWAEGRPGARGGPGSVGPGPRGGPGSVGPGPRGGPGSLSGPRARPPRRAGRCRP</sequence>
<proteinExistence type="predicted"/>
<gene>
    <name evidence="2" type="ORF">FJ693_02735</name>
</gene>